<evidence type="ECO:0000256" key="2">
    <source>
        <dbReference type="ARBA" id="ARBA00007639"/>
    </source>
</evidence>
<organism evidence="6 7">
    <name type="scientific">Butyricicoccus pullicaecorum</name>
    <dbReference type="NCBI Taxonomy" id="501571"/>
    <lineage>
        <taxon>Bacteria</taxon>
        <taxon>Bacillati</taxon>
        <taxon>Bacillota</taxon>
        <taxon>Clostridia</taxon>
        <taxon>Eubacteriales</taxon>
        <taxon>Butyricicoccaceae</taxon>
        <taxon>Butyricicoccus</taxon>
    </lineage>
</organism>
<evidence type="ECO:0000313" key="7">
    <source>
        <dbReference type="Proteomes" id="UP000195897"/>
    </source>
</evidence>
<dbReference type="Pfam" id="PF13407">
    <property type="entry name" value="Peripla_BP_4"/>
    <property type="match status" value="1"/>
</dbReference>
<comment type="subcellular location">
    <subcellularLocation>
        <location evidence="1">Cell envelope</location>
    </subcellularLocation>
</comment>
<gene>
    <name evidence="6" type="ORF">B5F17_12520</name>
</gene>
<sequence>MVGDMTIWKGVAAVVLSVILVVLAVYSRHEQAVSQSPVMGIVSTAAEDDRRESQVQILQQKAEQSGFEVLSMPVERTQEAQIEAIRALIVYQVDVIVFTPIVESGWDSVLREAQDAAVPLIAVDKSVRQTANTPSIRYVGFDYTMLAEQAAHTLLQQQSAQRGILELYGTLNASDAREIARGCRDAFSHEGLDVTYSLCGDGMRSRGYEILEELDDHLDEIGYIFAHNDAMALGAIDYLREHGRVPGRDIYICAFGGGTKLMQRFDAGAVQVIGALDDVELADLTVLAAQQALQPPQDTAAVFASCRVLEGGAEYEAN</sequence>
<dbReference type="PANTHER" id="PTHR46847">
    <property type="entry name" value="D-ALLOSE-BINDING PERIPLASMIC PROTEIN-RELATED"/>
    <property type="match status" value="1"/>
</dbReference>
<evidence type="ECO:0000259" key="5">
    <source>
        <dbReference type="Pfam" id="PF13407"/>
    </source>
</evidence>
<dbReference type="SUPFAM" id="SSF53822">
    <property type="entry name" value="Periplasmic binding protein-like I"/>
    <property type="match status" value="1"/>
</dbReference>
<keyword evidence="4" id="KW-1133">Transmembrane helix</keyword>
<evidence type="ECO:0000256" key="1">
    <source>
        <dbReference type="ARBA" id="ARBA00004196"/>
    </source>
</evidence>
<keyword evidence="4" id="KW-0472">Membrane</keyword>
<comment type="similarity">
    <text evidence="2">Belongs to the bacterial solute-binding protein 2 family.</text>
</comment>
<dbReference type="EMBL" id="NFKK01000020">
    <property type="protein sequence ID" value="OUP51545.1"/>
    <property type="molecule type" value="Genomic_DNA"/>
</dbReference>
<dbReference type="GO" id="GO:0030313">
    <property type="term" value="C:cell envelope"/>
    <property type="evidence" value="ECO:0007669"/>
    <property type="project" value="UniProtKB-SubCell"/>
</dbReference>
<reference evidence="7" key="1">
    <citation type="submission" date="2017-04" db="EMBL/GenBank/DDBJ databases">
        <title>Function of individual gut microbiota members based on whole genome sequencing of pure cultures obtained from chicken caecum.</title>
        <authorList>
            <person name="Medvecky M."/>
            <person name="Cejkova D."/>
            <person name="Polansky O."/>
            <person name="Karasova D."/>
            <person name="Kubasova T."/>
            <person name="Cizek A."/>
            <person name="Rychlik I."/>
        </authorList>
    </citation>
    <scope>NUCLEOTIDE SEQUENCE [LARGE SCALE GENOMIC DNA]</scope>
    <source>
        <strain evidence="7">An180</strain>
    </source>
</reference>
<comment type="caution">
    <text evidence="6">The sequence shown here is derived from an EMBL/GenBank/DDBJ whole genome shotgun (WGS) entry which is preliminary data.</text>
</comment>
<evidence type="ECO:0000256" key="4">
    <source>
        <dbReference type="SAM" id="Phobius"/>
    </source>
</evidence>
<feature type="transmembrane region" description="Helical" evidence="4">
    <location>
        <begin position="6"/>
        <end position="26"/>
    </location>
</feature>
<feature type="domain" description="Periplasmic binding protein" evidence="5">
    <location>
        <begin position="44"/>
        <end position="294"/>
    </location>
</feature>
<dbReference type="GO" id="GO:0030246">
    <property type="term" value="F:carbohydrate binding"/>
    <property type="evidence" value="ECO:0007669"/>
    <property type="project" value="UniProtKB-ARBA"/>
</dbReference>
<evidence type="ECO:0000256" key="3">
    <source>
        <dbReference type="ARBA" id="ARBA00022729"/>
    </source>
</evidence>
<keyword evidence="4" id="KW-0812">Transmembrane</keyword>
<dbReference type="Gene3D" id="3.40.50.2300">
    <property type="match status" value="2"/>
</dbReference>
<protein>
    <recommendedName>
        <fullName evidence="5">Periplasmic binding protein domain-containing protein</fullName>
    </recommendedName>
</protein>
<proteinExistence type="inferred from homology"/>
<keyword evidence="3" id="KW-0732">Signal</keyword>
<dbReference type="InterPro" id="IPR028082">
    <property type="entry name" value="Peripla_BP_I"/>
</dbReference>
<name>A0A1Y4L427_9FIRM</name>
<evidence type="ECO:0000313" key="6">
    <source>
        <dbReference type="EMBL" id="OUP51545.1"/>
    </source>
</evidence>
<dbReference type="AlphaFoldDB" id="A0A1Y4L427"/>
<dbReference type="PANTHER" id="PTHR46847:SF3">
    <property type="entry name" value="GALACTOFURANOSE-BINDING PROTEIN YTFQ"/>
    <property type="match status" value="1"/>
</dbReference>
<accession>A0A1Y4L427</accession>
<dbReference type="Proteomes" id="UP000195897">
    <property type="component" value="Unassembled WGS sequence"/>
</dbReference>
<dbReference type="InterPro" id="IPR025997">
    <property type="entry name" value="SBP_2_dom"/>
</dbReference>